<proteinExistence type="predicted"/>
<evidence type="ECO:0000313" key="2">
    <source>
        <dbReference type="Proteomes" id="UP000178449"/>
    </source>
</evidence>
<dbReference type="STRING" id="1817772.A2527_09810"/>
<dbReference type="Proteomes" id="UP000178449">
    <property type="component" value="Unassembled WGS sequence"/>
</dbReference>
<evidence type="ECO:0008006" key="3">
    <source>
        <dbReference type="Google" id="ProtNLM"/>
    </source>
</evidence>
<evidence type="ECO:0000313" key="1">
    <source>
        <dbReference type="EMBL" id="OGG94130.1"/>
    </source>
</evidence>
<gene>
    <name evidence="1" type="ORF">A2527_09810</name>
</gene>
<organism evidence="1 2">
    <name type="scientific">Candidatus Lambdaproteobacteria bacterium RIFOXYD2_FULL_50_16</name>
    <dbReference type="NCBI Taxonomy" id="1817772"/>
    <lineage>
        <taxon>Bacteria</taxon>
        <taxon>Pseudomonadati</taxon>
        <taxon>Pseudomonadota</taxon>
        <taxon>Candidatus Lambdaproteobacteria</taxon>
    </lineage>
</organism>
<accession>A0A1F6G7Q5</accession>
<dbReference type="AlphaFoldDB" id="A0A1F6G7Q5"/>
<sequence>MAGFRRSVIRAARGINCVPRNCDYCASEPQLKALPLPSLKQNCEGHTSFWASLTITRRWQFLEDWDYRLLDGTVIRIPKGFICNGASCFLVSTGYIFKPSIIHDYAYTYGHLKKANGGKYVCPTDRNDGTEDNKKKVRKFWDILLRQECQHLNPSSLLNYLVYRAVRCFGKKRYLLDDKKTRKGNRRHRCRKISDPGA</sequence>
<comment type="caution">
    <text evidence="1">The sequence shown here is derived from an EMBL/GenBank/DDBJ whole genome shotgun (WGS) entry which is preliminary data.</text>
</comment>
<name>A0A1F6G7Q5_9PROT</name>
<dbReference type="EMBL" id="MFNE01000043">
    <property type="protein sequence ID" value="OGG94130.1"/>
    <property type="molecule type" value="Genomic_DNA"/>
</dbReference>
<protein>
    <recommendedName>
        <fullName evidence="3">DUF1353 domain-containing protein</fullName>
    </recommendedName>
</protein>
<reference evidence="1 2" key="1">
    <citation type="journal article" date="2016" name="Nat. Commun.">
        <title>Thousands of microbial genomes shed light on interconnected biogeochemical processes in an aquifer system.</title>
        <authorList>
            <person name="Anantharaman K."/>
            <person name="Brown C.T."/>
            <person name="Hug L.A."/>
            <person name="Sharon I."/>
            <person name="Castelle C.J."/>
            <person name="Probst A.J."/>
            <person name="Thomas B.C."/>
            <person name="Singh A."/>
            <person name="Wilkins M.J."/>
            <person name="Karaoz U."/>
            <person name="Brodie E.L."/>
            <person name="Williams K.H."/>
            <person name="Hubbard S.S."/>
            <person name="Banfield J.F."/>
        </authorList>
    </citation>
    <scope>NUCLEOTIDE SEQUENCE [LARGE SCALE GENOMIC DNA]</scope>
</reference>